<keyword evidence="2" id="KW-1185">Reference proteome</keyword>
<protein>
    <submittedName>
        <fullName evidence="1">Uncharacterized protein</fullName>
    </submittedName>
</protein>
<accession>A0LQG2</accession>
<dbReference type="KEGG" id="sfu:Sfum_3997"/>
<sequence length="114" mass="13530">METGNFWVWKLPKMETKKEQPMVTFDKRNLTIEVRNHNGRHVYEIDLERCTTPAMLLDWIFQLHSKTWMTPEMMDEFLSIIEDVCREVLGKSVQGCFCPFGQSRTVDWEKNPCA</sequence>
<evidence type="ECO:0000313" key="1">
    <source>
        <dbReference type="EMBL" id="ABK19664.1"/>
    </source>
</evidence>
<dbReference type="EMBL" id="CP000478">
    <property type="protein sequence ID" value="ABK19664.1"/>
    <property type="molecule type" value="Genomic_DNA"/>
</dbReference>
<dbReference type="InParanoid" id="A0LQG2"/>
<name>A0LQG2_SYNFM</name>
<dbReference type="HOGENOM" id="CLU_2195617_0_0_7"/>
<gene>
    <name evidence="1" type="ordered locus">Sfum_3997</name>
</gene>
<proteinExistence type="predicted"/>
<reference evidence="1 2" key="1">
    <citation type="submission" date="2006-10" db="EMBL/GenBank/DDBJ databases">
        <title>Complete sequence of Syntrophobacter fumaroxidans MPOB.</title>
        <authorList>
            <consortium name="US DOE Joint Genome Institute"/>
            <person name="Copeland A."/>
            <person name="Lucas S."/>
            <person name="Lapidus A."/>
            <person name="Barry K."/>
            <person name="Detter J.C."/>
            <person name="Glavina del Rio T."/>
            <person name="Hammon N."/>
            <person name="Israni S."/>
            <person name="Pitluck S."/>
            <person name="Goltsman E.G."/>
            <person name="Martinez M."/>
            <person name="Schmutz J."/>
            <person name="Larimer F."/>
            <person name="Land M."/>
            <person name="Hauser L."/>
            <person name="Kyrpides N."/>
            <person name="Kim E."/>
            <person name="Boone D.R."/>
            <person name="Brockman F."/>
            <person name="Culley D."/>
            <person name="Ferry J."/>
            <person name="Gunsalus R."/>
            <person name="McInerney M.J."/>
            <person name="Morrison M."/>
            <person name="Plugge C."/>
            <person name="Rohlin L."/>
            <person name="Scholten J."/>
            <person name="Sieber J."/>
            <person name="Stams A.J.M."/>
            <person name="Worm P."/>
            <person name="Henstra A.M."/>
            <person name="Richardson P."/>
        </authorList>
    </citation>
    <scope>NUCLEOTIDE SEQUENCE [LARGE SCALE GENOMIC DNA]</scope>
    <source>
        <strain evidence="2">DSM 10017 / MPOB</strain>
    </source>
</reference>
<dbReference type="AlphaFoldDB" id="A0LQG2"/>
<dbReference type="STRING" id="335543.Sfum_3997"/>
<organism evidence="1 2">
    <name type="scientific">Syntrophobacter fumaroxidans (strain DSM 10017 / MPOB)</name>
    <dbReference type="NCBI Taxonomy" id="335543"/>
    <lineage>
        <taxon>Bacteria</taxon>
        <taxon>Pseudomonadati</taxon>
        <taxon>Thermodesulfobacteriota</taxon>
        <taxon>Syntrophobacteria</taxon>
        <taxon>Syntrophobacterales</taxon>
        <taxon>Syntrophobacteraceae</taxon>
        <taxon>Syntrophobacter</taxon>
    </lineage>
</organism>
<dbReference type="Proteomes" id="UP000001784">
    <property type="component" value="Chromosome"/>
</dbReference>
<evidence type="ECO:0000313" key="2">
    <source>
        <dbReference type="Proteomes" id="UP000001784"/>
    </source>
</evidence>